<gene>
    <name evidence="1" type="ORF">CJP73_00775</name>
</gene>
<accession>A0A3A1YUS4</accession>
<evidence type="ECO:0000313" key="2">
    <source>
        <dbReference type="Proteomes" id="UP000266206"/>
    </source>
</evidence>
<protein>
    <recommendedName>
        <fullName evidence="3">ACT domain-containing protein</fullName>
    </recommendedName>
</protein>
<reference evidence="1 2" key="1">
    <citation type="submission" date="2017-08" db="EMBL/GenBank/DDBJ databases">
        <title>Pusillimonas indicus sp. nov., a member of the family Alcaligenaceae isolated from surface seawater.</title>
        <authorList>
            <person name="Li J."/>
        </authorList>
    </citation>
    <scope>NUCLEOTIDE SEQUENCE [LARGE SCALE GENOMIC DNA]</scope>
    <source>
        <strain evidence="1 2">L52-1-41</strain>
    </source>
</reference>
<comment type="caution">
    <text evidence="1">The sequence shown here is derived from an EMBL/GenBank/DDBJ whole genome shotgun (WGS) entry which is preliminary data.</text>
</comment>
<dbReference type="OrthoDB" id="8942629at2"/>
<dbReference type="EMBL" id="NQYH01000001">
    <property type="protein sequence ID" value="RIY42013.1"/>
    <property type="molecule type" value="Genomic_DNA"/>
</dbReference>
<organism evidence="1 2">
    <name type="scientific">Neopusillimonas maritima</name>
    <dbReference type="NCBI Taxonomy" id="2026239"/>
    <lineage>
        <taxon>Bacteria</taxon>
        <taxon>Pseudomonadati</taxon>
        <taxon>Pseudomonadota</taxon>
        <taxon>Betaproteobacteria</taxon>
        <taxon>Burkholderiales</taxon>
        <taxon>Alcaligenaceae</taxon>
        <taxon>Neopusillimonas</taxon>
    </lineage>
</organism>
<evidence type="ECO:0008006" key="3">
    <source>
        <dbReference type="Google" id="ProtNLM"/>
    </source>
</evidence>
<dbReference type="RefSeq" id="WP_119515234.1">
    <property type="nucleotide sequence ID" value="NZ_NQYH01000001.1"/>
</dbReference>
<dbReference type="Proteomes" id="UP000266206">
    <property type="component" value="Unassembled WGS sequence"/>
</dbReference>
<dbReference type="AlphaFoldDB" id="A0A3A1YUS4"/>
<sequence length="113" mass="12514">MRLFNLFLRRAGVQTMPAGIVKKPAVSRLTLVCSRANMGQIRKTLYRDFGVAGLSVGSMQVDRAPDPALVTACVTVSCPDDLKPALMNQARQLKKLEGVRDVRWGDHRHIVLN</sequence>
<name>A0A3A1YUS4_9BURK</name>
<proteinExistence type="predicted"/>
<evidence type="ECO:0000313" key="1">
    <source>
        <dbReference type="EMBL" id="RIY42013.1"/>
    </source>
</evidence>
<dbReference type="Gene3D" id="3.30.70.260">
    <property type="match status" value="1"/>
</dbReference>